<organism evidence="6 7">
    <name type="scientific">Vigna radiata var. radiata</name>
    <name type="common">Mung bean</name>
    <name type="synonym">Phaseolus aureus</name>
    <dbReference type="NCBI Taxonomy" id="3916"/>
    <lineage>
        <taxon>Eukaryota</taxon>
        <taxon>Viridiplantae</taxon>
        <taxon>Streptophyta</taxon>
        <taxon>Embryophyta</taxon>
        <taxon>Tracheophyta</taxon>
        <taxon>Spermatophyta</taxon>
        <taxon>Magnoliopsida</taxon>
        <taxon>eudicotyledons</taxon>
        <taxon>Gunneridae</taxon>
        <taxon>Pentapetalae</taxon>
        <taxon>rosids</taxon>
        <taxon>fabids</taxon>
        <taxon>Fabales</taxon>
        <taxon>Fabaceae</taxon>
        <taxon>Papilionoideae</taxon>
        <taxon>50 kb inversion clade</taxon>
        <taxon>NPAAA clade</taxon>
        <taxon>indigoferoid/millettioid clade</taxon>
        <taxon>Phaseoleae</taxon>
        <taxon>Vigna</taxon>
    </lineage>
</organism>
<reference evidence="7" key="1">
    <citation type="submission" date="2025-08" db="UniProtKB">
        <authorList>
            <consortium name="RefSeq"/>
        </authorList>
    </citation>
    <scope>IDENTIFICATION</scope>
    <source>
        <tissue evidence="7">Leaf</tissue>
    </source>
</reference>
<dbReference type="RefSeq" id="XP_014521986.1">
    <property type="nucleotide sequence ID" value="XM_014666500.2"/>
</dbReference>
<dbReference type="PANTHER" id="PTHR35496">
    <property type="entry name" value="2S SEED STORAGE PROTEIN 1-RELATED"/>
    <property type="match status" value="1"/>
</dbReference>
<sequence length="143" mass="16516">MSTSTILIVALVFVGHTCCAFKGTQERLNCLEQIKKAELEYCENYLMTKIQDHHDDVIRSVRMNDGFSEAKELHEMLRCCQEVRGMSNPKCQCQALQHIMEGQVDKPKKEKLQMEEALLNLFVSCNFGPMECDLHLDSEREMQ</sequence>
<dbReference type="KEGG" id="vra:106778527"/>
<dbReference type="GO" id="GO:0045735">
    <property type="term" value="F:nutrient reservoir activity"/>
    <property type="evidence" value="ECO:0007669"/>
    <property type="project" value="InterPro"/>
</dbReference>
<evidence type="ECO:0000256" key="3">
    <source>
        <dbReference type="ARBA" id="ARBA00023157"/>
    </source>
</evidence>
<feature type="chain" id="PRO_5010383821" evidence="4">
    <location>
        <begin position="20"/>
        <end position="143"/>
    </location>
</feature>
<evidence type="ECO:0000256" key="1">
    <source>
        <dbReference type="ARBA" id="ARBA00008262"/>
    </source>
</evidence>
<dbReference type="InterPro" id="IPR036312">
    <property type="entry name" value="Bifun_inhib/LTP/seed_sf"/>
</dbReference>
<feature type="domain" description="Bifunctional inhibitor/plant lipid transfer protein/seed storage helical" evidence="5">
    <location>
        <begin position="42"/>
        <end position="132"/>
    </location>
</feature>
<keyword evidence="2 4" id="KW-0732">Signal</keyword>
<keyword evidence="6" id="KW-1185">Reference proteome</keyword>
<evidence type="ECO:0000313" key="7">
    <source>
        <dbReference type="RefSeq" id="XP_014521986.1"/>
    </source>
</evidence>
<protein>
    <submittedName>
        <fullName evidence="7">2S albumin-like</fullName>
    </submittedName>
</protein>
<dbReference type="Gene3D" id="1.10.110.10">
    <property type="entry name" value="Plant lipid-transfer and hydrophobic proteins"/>
    <property type="match status" value="1"/>
</dbReference>
<feature type="signal peptide" evidence="4">
    <location>
        <begin position="1"/>
        <end position="19"/>
    </location>
</feature>
<evidence type="ECO:0000313" key="6">
    <source>
        <dbReference type="Proteomes" id="UP000087766"/>
    </source>
</evidence>
<dbReference type="InterPro" id="IPR016140">
    <property type="entry name" value="Bifunc_inhib/LTP/seed_store"/>
</dbReference>
<evidence type="ECO:0000256" key="2">
    <source>
        <dbReference type="ARBA" id="ARBA00022729"/>
    </source>
</evidence>
<dbReference type="PANTHER" id="PTHR35496:SF20">
    <property type="entry name" value="2S SEED STORAGE PROTEIN 1-RELATED"/>
    <property type="match status" value="1"/>
</dbReference>
<keyword evidence="3" id="KW-1015">Disulfide bond</keyword>
<dbReference type="GeneID" id="106778527"/>
<accession>A0A1S3VUC6</accession>
<comment type="similarity">
    <text evidence="1">Belongs to the 2S seed storage albumins family.</text>
</comment>
<evidence type="ECO:0000259" key="5">
    <source>
        <dbReference type="SMART" id="SM00499"/>
    </source>
</evidence>
<name>A0A1S3VUC6_VIGRR</name>
<dbReference type="InterPro" id="IPR000617">
    <property type="entry name" value="Napin/2SS/CON"/>
</dbReference>
<proteinExistence type="inferred from homology"/>
<dbReference type="Gramene" id="Vradi0023s00040.1">
    <property type="protein sequence ID" value="Vradi0023s00040.1"/>
    <property type="gene ID" value="Vradi0023s00040"/>
</dbReference>
<dbReference type="STRING" id="3916.A0A1S3VUC6"/>
<dbReference type="Pfam" id="PF00234">
    <property type="entry name" value="Tryp_alpha_amyl"/>
    <property type="match status" value="1"/>
</dbReference>
<dbReference type="AlphaFoldDB" id="A0A1S3VUC6"/>
<gene>
    <name evidence="7" type="primary">LOC106778527</name>
</gene>
<dbReference type="SUPFAM" id="SSF47699">
    <property type="entry name" value="Bifunctional inhibitor/lipid-transfer protein/seed storage 2S albumin"/>
    <property type="match status" value="1"/>
</dbReference>
<dbReference type="SMART" id="SM00499">
    <property type="entry name" value="AAI"/>
    <property type="match status" value="1"/>
</dbReference>
<dbReference type="OrthoDB" id="1424936at2759"/>
<evidence type="ECO:0000256" key="4">
    <source>
        <dbReference type="SAM" id="SignalP"/>
    </source>
</evidence>
<dbReference type="Proteomes" id="UP000087766">
    <property type="component" value="Unplaced"/>
</dbReference>